<dbReference type="PROSITE" id="PS50042">
    <property type="entry name" value="CNMP_BINDING_3"/>
    <property type="match status" value="1"/>
</dbReference>
<dbReference type="GO" id="GO:0003677">
    <property type="term" value="F:DNA binding"/>
    <property type="evidence" value="ECO:0007669"/>
    <property type="project" value="UniProtKB-KW"/>
</dbReference>
<dbReference type="SUPFAM" id="SSF51206">
    <property type="entry name" value="cAMP-binding domain-like"/>
    <property type="match status" value="1"/>
</dbReference>
<dbReference type="Pfam" id="PF13545">
    <property type="entry name" value="HTH_Crp_2"/>
    <property type="match status" value="1"/>
</dbReference>
<accession>A0A4R6RDM6</accession>
<dbReference type="PROSITE" id="PS51063">
    <property type="entry name" value="HTH_CRP_2"/>
    <property type="match status" value="1"/>
</dbReference>
<dbReference type="AlphaFoldDB" id="A0A4R6RDM6"/>
<evidence type="ECO:0000313" key="6">
    <source>
        <dbReference type="EMBL" id="TDP84289.1"/>
    </source>
</evidence>
<dbReference type="InterPro" id="IPR050397">
    <property type="entry name" value="Env_Response_Regulators"/>
</dbReference>
<dbReference type="Proteomes" id="UP000294547">
    <property type="component" value="Unassembled WGS sequence"/>
</dbReference>
<dbReference type="Pfam" id="PF00027">
    <property type="entry name" value="cNMP_binding"/>
    <property type="match status" value="1"/>
</dbReference>
<protein>
    <submittedName>
        <fullName evidence="6">CRP-like cAMP-binding protein</fullName>
    </submittedName>
</protein>
<dbReference type="GO" id="GO:0005829">
    <property type="term" value="C:cytosol"/>
    <property type="evidence" value="ECO:0007669"/>
    <property type="project" value="TreeGrafter"/>
</dbReference>
<dbReference type="PANTHER" id="PTHR24567:SF68">
    <property type="entry name" value="DNA-BINDING TRANSCRIPTIONAL DUAL REGULATOR CRP"/>
    <property type="match status" value="1"/>
</dbReference>
<dbReference type="Gene3D" id="2.60.120.10">
    <property type="entry name" value="Jelly Rolls"/>
    <property type="match status" value="1"/>
</dbReference>
<dbReference type="InterPro" id="IPR018490">
    <property type="entry name" value="cNMP-bd_dom_sf"/>
</dbReference>
<keyword evidence="7" id="KW-1185">Reference proteome</keyword>
<dbReference type="CDD" id="cd00038">
    <property type="entry name" value="CAP_ED"/>
    <property type="match status" value="1"/>
</dbReference>
<evidence type="ECO:0000256" key="1">
    <source>
        <dbReference type="ARBA" id="ARBA00023015"/>
    </source>
</evidence>
<keyword evidence="1" id="KW-0805">Transcription regulation</keyword>
<dbReference type="PANTHER" id="PTHR24567">
    <property type="entry name" value="CRP FAMILY TRANSCRIPTIONAL REGULATORY PROTEIN"/>
    <property type="match status" value="1"/>
</dbReference>
<dbReference type="Gene3D" id="1.10.10.10">
    <property type="entry name" value="Winged helix-like DNA-binding domain superfamily/Winged helix DNA-binding domain"/>
    <property type="match status" value="1"/>
</dbReference>
<dbReference type="InterPro" id="IPR036388">
    <property type="entry name" value="WH-like_DNA-bd_sf"/>
</dbReference>
<comment type="caution">
    <text evidence="6">The sequence shown here is derived from an EMBL/GenBank/DDBJ whole genome shotgun (WGS) entry which is preliminary data.</text>
</comment>
<gene>
    <name evidence="6" type="ORF">EDD54_2895</name>
</gene>
<dbReference type="OrthoDB" id="3182344at2"/>
<reference evidence="6 7" key="1">
    <citation type="submission" date="2019-03" db="EMBL/GenBank/DDBJ databases">
        <title>Genomic Encyclopedia of Type Strains, Phase IV (KMG-IV): sequencing the most valuable type-strain genomes for metagenomic binning, comparative biology and taxonomic classification.</title>
        <authorList>
            <person name="Goeker M."/>
        </authorList>
    </citation>
    <scope>NUCLEOTIDE SEQUENCE [LARGE SCALE GENOMIC DNA]</scope>
    <source>
        <strain evidence="6 7">DSM 102969</strain>
    </source>
</reference>
<evidence type="ECO:0000259" key="5">
    <source>
        <dbReference type="PROSITE" id="PS51063"/>
    </source>
</evidence>
<sequence>MNRSVRLAAVPLFAGVPDDVLARWEAASALVSHPAGRWIVAHGEDGTDVYALVSGTARAMTFGADREVILADLRAGAIFGEMSAIDGRPRSASVIAVSDVELMKIPAAVFLAAVHESPAVCDRVLALLVGRVRALDERVHEFANYSVGDRVRAELLRLSRPLPGSRGEALVEPVTHAEIAARIGTHREAVTRELRAVEKAGLLVKRSGRLVIADVPGLAESLRRA</sequence>
<evidence type="ECO:0000256" key="2">
    <source>
        <dbReference type="ARBA" id="ARBA00023125"/>
    </source>
</evidence>
<proteinExistence type="predicted"/>
<dbReference type="SUPFAM" id="SSF46785">
    <property type="entry name" value="Winged helix' DNA-binding domain"/>
    <property type="match status" value="1"/>
</dbReference>
<dbReference type="SMART" id="SM00419">
    <property type="entry name" value="HTH_CRP"/>
    <property type="match status" value="1"/>
</dbReference>
<dbReference type="SMART" id="SM00100">
    <property type="entry name" value="cNMP"/>
    <property type="match status" value="1"/>
</dbReference>
<evidence type="ECO:0000259" key="4">
    <source>
        <dbReference type="PROSITE" id="PS50042"/>
    </source>
</evidence>
<dbReference type="RefSeq" id="WP_126540302.1">
    <property type="nucleotide sequence ID" value="NZ_BSPM01000002.1"/>
</dbReference>
<dbReference type="InterPro" id="IPR000595">
    <property type="entry name" value="cNMP-bd_dom"/>
</dbReference>
<dbReference type="EMBL" id="SNXY01000008">
    <property type="protein sequence ID" value="TDP84289.1"/>
    <property type="molecule type" value="Genomic_DNA"/>
</dbReference>
<dbReference type="InterPro" id="IPR014710">
    <property type="entry name" value="RmlC-like_jellyroll"/>
</dbReference>
<organism evidence="6 7">
    <name type="scientific">Oharaeibacter diazotrophicus</name>
    <dbReference type="NCBI Taxonomy" id="1920512"/>
    <lineage>
        <taxon>Bacteria</taxon>
        <taxon>Pseudomonadati</taxon>
        <taxon>Pseudomonadota</taxon>
        <taxon>Alphaproteobacteria</taxon>
        <taxon>Hyphomicrobiales</taxon>
        <taxon>Pleomorphomonadaceae</taxon>
        <taxon>Oharaeibacter</taxon>
    </lineage>
</organism>
<feature type="domain" description="HTH crp-type" evidence="5">
    <location>
        <begin position="145"/>
        <end position="216"/>
    </location>
</feature>
<keyword evidence="2" id="KW-0238">DNA-binding</keyword>
<evidence type="ECO:0000256" key="3">
    <source>
        <dbReference type="ARBA" id="ARBA00023163"/>
    </source>
</evidence>
<keyword evidence="3" id="KW-0804">Transcription</keyword>
<feature type="domain" description="Cyclic nucleotide-binding" evidence="4">
    <location>
        <begin position="12"/>
        <end position="131"/>
    </location>
</feature>
<name>A0A4R6RDM6_9HYPH</name>
<dbReference type="InterPro" id="IPR036390">
    <property type="entry name" value="WH_DNA-bd_sf"/>
</dbReference>
<dbReference type="InterPro" id="IPR012318">
    <property type="entry name" value="HTH_CRP"/>
</dbReference>
<evidence type="ECO:0000313" key="7">
    <source>
        <dbReference type="Proteomes" id="UP000294547"/>
    </source>
</evidence>
<dbReference type="GO" id="GO:0003700">
    <property type="term" value="F:DNA-binding transcription factor activity"/>
    <property type="evidence" value="ECO:0007669"/>
    <property type="project" value="TreeGrafter"/>
</dbReference>